<accession>A0A915ID19</accession>
<organism evidence="7 8">
    <name type="scientific">Romanomermis culicivorax</name>
    <name type="common">Nematode worm</name>
    <dbReference type="NCBI Taxonomy" id="13658"/>
    <lineage>
        <taxon>Eukaryota</taxon>
        <taxon>Metazoa</taxon>
        <taxon>Ecdysozoa</taxon>
        <taxon>Nematoda</taxon>
        <taxon>Enoplea</taxon>
        <taxon>Dorylaimia</taxon>
        <taxon>Mermithida</taxon>
        <taxon>Mermithoidea</taxon>
        <taxon>Mermithidae</taxon>
        <taxon>Romanomermis</taxon>
    </lineage>
</organism>
<evidence type="ECO:0000256" key="4">
    <source>
        <dbReference type="ARBA" id="ARBA00022679"/>
    </source>
</evidence>
<evidence type="ECO:0000256" key="1">
    <source>
        <dbReference type="ARBA" id="ARBA00022490"/>
    </source>
</evidence>
<keyword evidence="2" id="KW-0690">Ribosome biogenesis</keyword>
<keyword evidence="1" id="KW-0963">Cytoplasm</keyword>
<evidence type="ECO:0000256" key="5">
    <source>
        <dbReference type="ARBA" id="ARBA00022691"/>
    </source>
</evidence>
<dbReference type="GO" id="GO:0106388">
    <property type="term" value="F:rRNA small subunit aminocarboxypropyltransferase activity"/>
    <property type="evidence" value="ECO:0007669"/>
    <property type="project" value="InterPro"/>
</dbReference>
<keyword evidence="3" id="KW-0698">rRNA processing</keyword>
<dbReference type="GO" id="GO:0030490">
    <property type="term" value="P:maturation of SSU-rRNA"/>
    <property type="evidence" value="ECO:0007669"/>
    <property type="project" value="TreeGrafter"/>
</dbReference>
<dbReference type="InterPro" id="IPR007177">
    <property type="entry name" value="Tsr3_C"/>
</dbReference>
<dbReference type="Proteomes" id="UP000887565">
    <property type="component" value="Unplaced"/>
</dbReference>
<keyword evidence="4" id="KW-0808">Transferase</keyword>
<keyword evidence="7" id="KW-1185">Reference proteome</keyword>
<evidence type="ECO:0000313" key="7">
    <source>
        <dbReference type="Proteomes" id="UP000887565"/>
    </source>
</evidence>
<dbReference type="WBParaSite" id="nRc.2.0.1.t12080-RA">
    <property type="protein sequence ID" value="nRc.2.0.1.t12080-RA"/>
    <property type="gene ID" value="nRc.2.0.1.g12080"/>
</dbReference>
<proteinExistence type="predicted"/>
<name>A0A915ID19_ROMCU</name>
<feature type="domain" description="16S/18S rRNA aminocarboxypropyltransferase Tsr3 C-terminal" evidence="6">
    <location>
        <begin position="286"/>
        <end position="331"/>
    </location>
</feature>
<evidence type="ECO:0000259" key="6">
    <source>
        <dbReference type="Pfam" id="PF04034"/>
    </source>
</evidence>
<evidence type="ECO:0000256" key="3">
    <source>
        <dbReference type="ARBA" id="ARBA00022552"/>
    </source>
</evidence>
<protein>
    <submittedName>
        <fullName evidence="8">16S/18S rRNA aminocarboxypropyltransferase Tsr3 C-terminal domain-containing protein</fullName>
    </submittedName>
</protein>
<dbReference type="AlphaFoldDB" id="A0A915ID19"/>
<evidence type="ECO:0000313" key="8">
    <source>
        <dbReference type="WBParaSite" id="nRc.2.0.1.t12080-RA"/>
    </source>
</evidence>
<dbReference type="Pfam" id="PF04034">
    <property type="entry name" value="Ribo_biogen_C"/>
    <property type="match status" value="1"/>
</dbReference>
<dbReference type="PANTHER" id="PTHR20426">
    <property type="entry name" value="RIBOSOME BIOGENESIS PROTEIN TSR3 HOMOLOG"/>
    <property type="match status" value="1"/>
</dbReference>
<reference evidence="8" key="1">
    <citation type="submission" date="2022-11" db="UniProtKB">
        <authorList>
            <consortium name="WormBaseParasite"/>
        </authorList>
    </citation>
    <scope>IDENTIFICATION</scope>
</reference>
<dbReference type="InterPro" id="IPR022968">
    <property type="entry name" value="Tsr3-like"/>
</dbReference>
<keyword evidence="5" id="KW-0949">S-adenosyl-L-methionine</keyword>
<dbReference type="PANTHER" id="PTHR20426:SF0">
    <property type="entry name" value="18S RRNA AMINOCARBOXYPROPYLTRANSFERASE"/>
    <property type="match status" value="1"/>
</dbReference>
<evidence type="ECO:0000256" key="2">
    <source>
        <dbReference type="ARBA" id="ARBA00022517"/>
    </source>
</evidence>
<sequence length="391" mass="44980">MINDTPFMFAENNGFLEFRIFCLMSKTTSWKRSPRSNTTDCRELPLMIHRPPHCSSIRCLMDNTIGLNQREPNENHQRKSEEQNLGLLNKLQEKQTKLSKTQQNQTDAIFATLSILMELTIMSKGLSESMSLDQWFKATFRYWPANPKEPILIDIGKASQLLEYVQEVSIFRGHPVCGFNVEKINQDKVAALFKMREVDNPLGGQFAPYISFALTNGQSYIIDTTGLMEKEWQQRQLIAAAAAQPPPPPIQQAPISPVKIFLMCTSLFVTTNFTQPVCHCYFSPSLKDEAKEIMSKFKWGDEFMRLNEELLDAYSACRTSAEILSAQNMYIEKAKQEERERKNRPVIFRNTYVDQKIENSRLWGVEAAFTLNELCNGAQRTILLKMSHRHV</sequence>